<accession>A0A437N8J0</accession>
<dbReference type="AlphaFoldDB" id="A0A437N8J0"/>
<dbReference type="PANTHER" id="PTHR10151:SF120">
    <property type="entry name" value="BIS(5'-ADENOSYL)-TRIPHOSPHATASE"/>
    <property type="match status" value="1"/>
</dbReference>
<protein>
    <submittedName>
        <fullName evidence="2">Alkaline phosphatase family protein</fullName>
    </submittedName>
</protein>
<reference evidence="2 3" key="1">
    <citation type="submission" date="2019-01" db="EMBL/GenBank/DDBJ databases">
        <authorList>
            <person name="Chen W.-M."/>
        </authorList>
    </citation>
    <scope>NUCLEOTIDE SEQUENCE [LARGE SCALE GENOMIC DNA]</scope>
    <source>
        <strain evidence="2 3">FSY-9</strain>
    </source>
</reference>
<dbReference type="PANTHER" id="PTHR10151">
    <property type="entry name" value="ECTONUCLEOTIDE PYROPHOSPHATASE/PHOSPHODIESTERASE"/>
    <property type="match status" value="1"/>
</dbReference>
<dbReference type="Gene3D" id="3.30.1360.180">
    <property type="match status" value="1"/>
</dbReference>
<evidence type="ECO:0000313" key="2">
    <source>
        <dbReference type="EMBL" id="RVU06207.1"/>
    </source>
</evidence>
<comment type="caution">
    <text evidence="2">The sequence shown here is derived from an EMBL/GenBank/DDBJ whole genome shotgun (WGS) entry which is preliminary data.</text>
</comment>
<feature type="chain" id="PRO_5019575103" evidence="1">
    <location>
        <begin position="24"/>
        <end position="411"/>
    </location>
</feature>
<keyword evidence="1" id="KW-0732">Signal</keyword>
<feature type="signal peptide" evidence="1">
    <location>
        <begin position="1"/>
        <end position="23"/>
    </location>
</feature>
<dbReference type="InterPro" id="IPR017850">
    <property type="entry name" value="Alkaline_phosphatase_core_sf"/>
</dbReference>
<dbReference type="Gene3D" id="3.40.720.10">
    <property type="entry name" value="Alkaline Phosphatase, subunit A"/>
    <property type="match status" value="1"/>
</dbReference>
<dbReference type="InterPro" id="IPR002591">
    <property type="entry name" value="Phosphodiest/P_Trfase"/>
</dbReference>
<dbReference type="GO" id="GO:0016787">
    <property type="term" value="F:hydrolase activity"/>
    <property type="evidence" value="ECO:0007669"/>
    <property type="project" value="UniProtKB-ARBA"/>
</dbReference>
<evidence type="ECO:0000256" key="1">
    <source>
        <dbReference type="SAM" id="SignalP"/>
    </source>
</evidence>
<name>A0A437N8J0_9SPHN</name>
<dbReference type="OrthoDB" id="9771966at2"/>
<dbReference type="EMBL" id="SACO01000003">
    <property type="protein sequence ID" value="RVU06207.1"/>
    <property type="molecule type" value="Genomic_DNA"/>
</dbReference>
<organism evidence="2 3">
    <name type="scientific">Novosphingobium umbonatum</name>
    <dbReference type="NCBI Taxonomy" id="1908524"/>
    <lineage>
        <taxon>Bacteria</taxon>
        <taxon>Pseudomonadati</taxon>
        <taxon>Pseudomonadota</taxon>
        <taxon>Alphaproteobacteria</taxon>
        <taxon>Sphingomonadales</taxon>
        <taxon>Sphingomonadaceae</taxon>
        <taxon>Novosphingobium</taxon>
    </lineage>
</organism>
<evidence type="ECO:0000313" key="3">
    <source>
        <dbReference type="Proteomes" id="UP000282837"/>
    </source>
</evidence>
<dbReference type="CDD" id="cd16018">
    <property type="entry name" value="Enpp"/>
    <property type="match status" value="1"/>
</dbReference>
<proteinExistence type="predicted"/>
<dbReference type="RefSeq" id="WP_127706875.1">
    <property type="nucleotide sequence ID" value="NZ_SACO01000003.1"/>
</dbReference>
<dbReference type="SUPFAM" id="SSF53649">
    <property type="entry name" value="Alkaline phosphatase-like"/>
    <property type="match status" value="1"/>
</dbReference>
<sequence length="411" mass="44156">MKKSFLSLLATLPLALSAPALMAAPKTPVAAAHNHAAQKPVTILISIDGFRPDYLQRGVTPNLNALAAKGISASMRPSFPSKTFPNHTTLVTGLVPDHNGIVANSMFDKRRPGEKFTMSTEDAFWWAESEPVWIAAEKAGIRTATMFWPGANVEHDGLRPQDWQQFSQNVTGVQRVNGVLDWLRRPAAIRPAFVTLYFDTVDTAGHDFGPDAAETTKAVSDVDARIGDLVKGIKALGLTANLVVVADHGMAAVSQDRTILLPSFLNPQDYTVVEDGPFAGLNPVAGHEAALEASLSKAPEHVQCWPKRAIPARFRYGSNPRVPEVLCLADSGWEVLRDTPKKPVKGGTHGYDNAAPDMAALFIATGPAFKAKGHIPAFDNTAIEPMLRDVLGLPQGSPRDGVNTIFGTLPK</sequence>
<gene>
    <name evidence="2" type="ORF">EOE18_05045</name>
</gene>
<dbReference type="Proteomes" id="UP000282837">
    <property type="component" value="Unassembled WGS sequence"/>
</dbReference>
<keyword evidence="3" id="KW-1185">Reference proteome</keyword>
<dbReference type="Pfam" id="PF01663">
    <property type="entry name" value="Phosphodiest"/>
    <property type="match status" value="1"/>
</dbReference>